<dbReference type="SUPFAM" id="SSF140804">
    <property type="entry name" value="YidB-like"/>
    <property type="match status" value="1"/>
</dbReference>
<dbReference type="RefSeq" id="WP_007474746.1">
    <property type="nucleotide sequence ID" value="NZ_ABCJ01000005.1"/>
</dbReference>
<organism evidence="1 2">
    <name type="scientific">Caminibacter mediatlanticus TB-2</name>
    <dbReference type="NCBI Taxonomy" id="391592"/>
    <lineage>
        <taxon>Bacteria</taxon>
        <taxon>Pseudomonadati</taxon>
        <taxon>Campylobacterota</taxon>
        <taxon>Epsilonproteobacteria</taxon>
        <taxon>Nautiliales</taxon>
        <taxon>Nautiliaceae</taxon>
        <taxon>Caminibacter</taxon>
    </lineage>
</organism>
<dbReference type="Pfam" id="PF20159">
    <property type="entry name" value="YidB"/>
    <property type="match status" value="1"/>
</dbReference>
<comment type="caution">
    <text evidence="1">The sequence shown here is derived from an EMBL/GenBank/DDBJ whole genome shotgun (WGS) entry which is preliminary data.</text>
</comment>
<dbReference type="InterPro" id="IPR045372">
    <property type="entry name" value="YidB"/>
</dbReference>
<dbReference type="Proteomes" id="UP000003288">
    <property type="component" value="Unassembled WGS sequence"/>
</dbReference>
<reference evidence="1 2" key="1">
    <citation type="journal article" date="2011" name="Stand. Genomic Sci.">
        <title>Draft genome sequence of Caminibacter mediatlanticus strain TB-2, an epsilonproteobacterium isolated from a deep-sea hydrothermal vent.</title>
        <authorList>
            <person name="Giovannelli D."/>
            <person name="Ferriera S."/>
            <person name="Johnson J."/>
            <person name="Kravitz S."/>
            <person name="Perez-Rodriguez I."/>
            <person name="Ricci J."/>
            <person name="O'Brien C."/>
            <person name="Voordeckers J.W."/>
            <person name="Bini E."/>
            <person name="Vetriani C."/>
        </authorList>
    </citation>
    <scope>NUCLEOTIDE SEQUENCE [LARGE SCALE GENOMIC DNA]</scope>
    <source>
        <strain evidence="1 2">TB-2</strain>
    </source>
</reference>
<dbReference type="EMBL" id="ABCJ01000005">
    <property type="protein sequence ID" value="EDM23522.1"/>
    <property type="molecule type" value="Genomic_DNA"/>
</dbReference>
<accession>A0AAI9F1B2</accession>
<evidence type="ECO:0008006" key="3">
    <source>
        <dbReference type="Google" id="ProtNLM"/>
    </source>
</evidence>
<gene>
    <name evidence="1" type="ORF">CMTB2_08302</name>
</gene>
<name>A0AAI9F1B2_9BACT</name>
<evidence type="ECO:0000313" key="1">
    <source>
        <dbReference type="EMBL" id="EDM23522.1"/>
    </source>
</evidence>
<evidence type="ECO:0000313" key="2">
    <source>
        <dbReference type="Proteomes" id="UP000003288"/>
    </source>
</evidence>
<dbReference type="Gene3D" id="1.10.10.690">
    <property type="entry name" value="YidB-like"/>
    <property type="match status" value="1"/>
</dbReference>
<proteinExistence type="predicted"/>
<protein>
    <recommendedName>
        <fullName evidence="3">DUF937 domain-containing protein</fullName>
    </recommendedName>
</protein>
<dbReference type="InterPro" id="IPR027405">
    <property type="entry name" value="YidB-like"/>
</dbReference>
<dbReference type="AlphaFoldDB" id="A0AAI9F1B2"/>
<sequence length="137" mass="14459">MNTQMIMQVVQSYLQNNKTFGNLDINSVVNGIQGLLGGIDIKDLLSKFASNGLGDIVSSWLGSGENKSIDASVLTQALPNEKIEEFASKVGLPTDKAGELLSGVLPQIVDKVSNEDSSLIDSVLGGSGLGDTLKKFF</sequence>